<keyword evidence="3" id="KW-1133">Transmembrane helix</keyword>
<evidence type="ECO:0000256" key="2">
    <source>
        <dbReference type="ARBA" id="ARBA00022692"/>
    </source>
</evidence>
<gene>
    <name evidence="8" type="ORF">QE152_g28317</name>
</gene>
<dbReference type="GO" id="GO:0005886">
    <property type="term" value="C:plasma membrane"/>
    <property type="evidence" value="ECO:0007669"/>
    <property type="project" value="TreeGrafter"/>
</dbReference>
<evidence type="ECO:0000256" key="7">
    <source>
        <dbReference type="SAM" id="SignalP"/>
    </source>
</evidence>
<evidence type="ECO:0000256" key="3">
    <source>
        <dbReference type="ARBA" id="ARBA00022989"/>
    </source>
</evidence>
<feature type="signal peptide" evidence="7">
    <location>
        <begin position="1"/>
        <end position="27"/>
    </location>
</feature>
<comment type="similarity">
    <text evidence="6">Belongs to the NALF family.</text>
</comment>
<evidence type="ECO:0000256" key="4">
    <source>
        <dbReference type="ARBA" id="ARBA00023136"/>
    </source>
</evidence>
<dbReference type="PANTHER" id="PTHR15819:SF11">
    <property type="entry name" value="MID1, ISOFORM A"/>
    <property type="match status" value="1"/>
</dbReference>
<keyword evidence="5" id="KW-0325">Glycoprotein</keyword>
<reference evidence="8 9" key="1">
    <citation type="journal article" date="2024" name="BMC Genomics">
        <title>De novo assembly and annotation of Popillia japonica's genome with initial clues to its potential as an invasive pest.</title>
        <authorList>
            <person name="Cucini C."/>
            <person name="Boschi S."/>
            <person name="Funari R."/>
            <person name="Cardaioli E."/>
            <person name="Iannotti N."/>
            <person name="Marturano G."/>
            <person name="Paoli F."/>
            <person name="Bruttini M."/>
            <person name="Carapelli A."/>
            <person name="Frati F."/>
            <person name="Nardi F."/>
        </authorList>
    </citation>
    <scope>NUCLEOTIDE SEQUENCE [LARGE SCALE GENOMIC DNA]</scope>
    <source>
        <strain evidence="8">DMR45628</strain>
    </source>
</reference>
<accession>A0AAW1JJ89</accession>
<keyword evidence="7" id="KW-0732">Signal</keyword>
<evidence type="ECO:0000256" key="5">
    <source>
        <dbReference type="ARBA" id="ARBA00023180"/>
    </source>
</evidence>
<dbReference type="GO" id="GO:0015275">
    <property type="term" value="F:stretch-activated, monoatomic cation-selective, calcium channel activity"/>
    <property type="evidence" value="ECO:0007669"/>
    <property type="project" value="TreeGrafter"/>
</dbReference>
<sequence>MPRAPHSGLSLSLSLLLMAALASFVAATTTSDTTTTTTTTTTPPLEIINPWLSACDLQPASATDLQGACSATMWGPGSSLCPPPCPANSTTQCLYYLKESHKEEVCGRNKEESPESRRRALQGLRMRHCCEHAVDSALPDIVFDGGDVCREHLDALLEVDALAARISCEFAEVLTRYDCTQTYSINYHCEDCKVNTLSLTYV</sequence>
<protein>
    <submittedName>
        <fullName evidence="8">Uncharacterized protein</fullName>
    </submittedName>
</protein>
<dbReference type="Proteomes" id="UP001458880">
    <property type="component" value="Unassembled WGS sequence"/>
</dbReference>
<keyword evidence="9" id="KW-1185">Reference proteome</keyword>
<dbReference type="InterPro" id="IPR055288">
    <property type="entry name" value="NALCN_aux_factor_1/2"/>
</dbReference>
<dbReference type="PANTHER" id="PTHR15819">
    <property type="entry name" value="TRANSMEMBRANE PROTEIN FAM155"/>
    <property type="match status" value="1"/>
</dbReference>
<feature type="chain" id="PRO_5043957176" evidence="7">
    <location>
        <begin position="28"/>
        <end position="202"/>
    </location>
</feature>
<evidence type="ECO:0000313" key="9">
    <source>
        <dbReference type="Proteomes" id="UP001458880"/>
    </source>
</evidence>
<evidence type="ECO:0000256" key="1">
    <source>
        <dbReference type="ARBA" id="ARBA00004141"/>
    </source>
</evidence>
<proteinExistence type="inferred from homology"/>
<comment type="subcellular location">
    <subcellularLocation>
        <location evidence="1">Membrane</location>
        <topology evidence="1">Multi-pass membrane protein</topology>
    </subcellularLocation>
</comment>
<evidence type="ECO:0000313" key="8">
    <source>
        <dbReference type="EMBL" id="KAK9704420.1"/>
    </source>
</evidence>
<organism evidence="8 9">
    <name type="scientific">Popillia japonica</name>
    <name type="common">Japanese beetle</name>
    <dbReference type="NCBI Taxonomy" id="7064"/>
    <lineage>
        <taxon>Eukaryota</taxon>
        <taxon>Metazoa</taxon>
        <taxon>Ecdysozoa</taxon>
        <taxon>Arthropoda</taxon>
        <taxon>Hexapoda</taxon>
        <taxon>Insecta</taxon>
        <taxon>Pterygota</taxon>
        <taxon>Neoptera</taxon>
        <taxon>Endopterygota</taxon>
        <taxon>Coleoptera</taxon>
        <taxon>Polyphaga</taxon>
        <taxon>Scarabaeiformia</taxon>
        <taxon>Scarabaeidae</taxon>
        <taxon>Rutelinae</taxon>
        <taxon>Popillia</taxon>
    </lineage>
</organism>
<evidence type="ECO:0000256" key="6">
    <source>
        <dbReference type="ARBA" id="ARBA00029445"/>
    </source>
</evidence>
<name>A0AAW1JJ89_POPJA</name>
<keyword evidence="2" id="KW-0812">Transmembrane</keyword>
<dbReference type="AlphaFoldDB" id="A0AAW1JJ89"/>
<comment type="caution">
    <text evidence="8">The sequence shown here is derived from an EMBL/GenBank/DDBJ whole genome shotgun (WGS) entry which is preliminary data.</text>
</comment>
<keyword evidence="4" id="KW-0472">Membrane</keyword>
<dbReference type="GO" id="GO:0098703">
    <property type="term" value="P:calcium ion import across plasma membrane"/>
    <property type="evidence" value="ECO:0007669"/>
    <property type="project" value="TreeGrafter"/>
</dbReference>
<dbReference type="EMBL" id="JASPKY010000350">
    <property type="protein sequence ID" value="KAK9704420.1"/>
    <property type="molecule type" value="Genomic_DNA"/>
</dbReference>